<keyword evidence="4" id="KW-1185">Reference proteome</keyword>
<evidence type="ECO:0000259" key="1">
    <source>
        <dbReference type="Pfam" id="PF00112"/>
    </source>
</evidence>
<dbReference type="eggNOG" id="arCOG02488">
    <property type="taxonomic scope" value="Archaea"/>
</dbReference>
<dbReference type="InterPro" id="IPR000668">
    <property type="entry name" value="Peptidase_C1A_C"/>
</dbReference>
<dbReference type="Pfam" id="PF00112">
    <property type="entry name" value="Peptidase_C1"/>
    <property type="match status" value="1"/>
</dbReference>
<dbReference type="SUPFAM" id="SSF49373">
    <property type="entry name" value="Invasin/intimin cell-adhesion fragments"/>
    <property type="match status" value="1"/>
</dbReference>
<dbReference type="PANTHER" id="PTHR11319">
    <property type="entry name" value="G PROTEIN-COUPLED RECEPTOR-RELATED"/>
    <property type="match status" value="1"/>
</dbReference>
<dbReference type="InterPro" id="IPR011050">
    <property type="entry name" value="Pectin_lyase_fold/virulence"/>
</dbReference>
<dbReference type="InterPro" id="IPR038765">
    <property type="entry name" value="Papain-like_cys_pep_sf"/>
</dbReference>
<dbReference type="Proteomes" id="UP000008680">
    <property type="component" value="Chromosome"/>
</dbReference>
<dbReference type="KEGG" id="mru:mru_0772"/>
<gene>
    <name evidence="3" type="ordered locus">mru_0772</name>
</gene>
<dbReference type="HOGENOM" id="CLU_284099_0_0_2"/>
<dbReference type="SUPFAM" id="SSF51126">
    <property type="entry name" value="Pectin lyase-like"/>
    <property type="match status" value="2"/>
</dbReference>
<dbReference type="STRING" id="634498.mru_0772"/>
<organism evidence="3 4">
    <name type="scientific">Methanobrevibacter ruminantium (strain ATCC 35063 / DSM 1093 / JCM 13430 / OCM 146 / M1)</name>
    <name type="common">Methanobacterium ruminantium</name>
    <dbReference type="NCBI Taxonomy" id="634498"/>
    <lineage>
        <taxon>Archaea</taxon>
        <taxon>Methanobacteriati</taxon>
        <taxon>Methanobacteriota</taxon>
        <taxon>Methanomada group</taxon>
        <taxon>Methanobacteria</taxon>
        <taxon>Methanobacteriales</taxon>
        <taxon>Methanobacteriaceae</taxon>
        <taxon>Methanobrevibacter</taxon>
    </lineage>
</organism>
<dbReference type="InterPro" id="IPR013783">
    <property type="entry name" value="Ig-like_fold"/>
</dbReference>
<dbReference type="SUPFAM" id="SSF54001">
    <property type="entry name" value="Cysteine proteinases"/>
    <property type="match status" value="1"/>
</dbReference>
<dbReference type="GO" id="GO:0006508">
    <property type="term" value="P:proteolysis"/>
    <property type="evidence" value="ECO:0007669"/>
    <property type="project" value="UniProtKB-KW"/>
</dbReference>
<sequence>MMRKTIFGVIFIVFILFSISTVSANDAQVDMLNDASDVELNQDLNAQPISSNCYDNNQNLKAQPISDCSDELQKSDDDLKLSEGGSTSFKQLCEDLNKSDGEFNLTHSYKHDESDEENTAVFYMENLVINGNNNIIDSSKSNFNFKFSNEANITINDLTFTNFNKSLFVISDSQLTFNNVNFTNCSSNLSLIAIMFPSNLTINNCNFYSNSFANYLDGPFNKLEIYNSNFDGTNCLDSAIKENRGQLVIENSSFENFTGVHGSIINYKGDYFSIKNSKFINSNSNFTGGAIIVKYFPIAYEEGDSFVYRHSNDMLIENCTFYNLSSSSNGGAIHLDLDSGSEGIVETLIVKSSNFTDCHSKFGGAISILGGYLNISYSNFQNNSASFEGGAIYSSWTNAKIEGSNFTANEGSQNAGALYFDKGKLTINDCKFIDNKALKERERTANAIYAHDVAAYFSNSTFDNGGVSVYADFASDSKIENVDKNDDIFLMDNHDYIVSVESKGIKLNLTGNEINVDSLPSHFDARDWGWTTSAKIQGDNTDCWAFASISSLETSFAKASGVLYNLSQNYLQKLQLKYFYSGDKRNSLTGFSYSGPGYALSWYGVLPVDNGYDDRGMIADTDLEDERIHVQDVLFIDTGRDDAVELIKWAILKYGAVTVQRGINGPYGELPTEGDDIAIMSHGTHFISLIGWDDNYFELEEGDDDPLHKFAWITKDSLSGFSTADYTKFDAIDNYAIVPQRAAVAYIFENDIDYHVNYQTDLTGLVGFDANYNYYSNEFVSKYDEFIGAVGTYFNESGIDYSFDVYLNSEKMLSQSGVSEFAGFRTIKLDEYIHIKAGDVFKVVFKSNSIPFQAYSRQHYIEGMSLASADGESWSDLAPLNKTVCLKAYTVKEDKEVSPSRASTKIDCSNMTTTAVASADGRIGEYFVVTLKDQNGTVIANKPIKIGFNGRVYDRVTDENGSAKLQINLAYKGTYTFAIGFLGDENYLGAFEVAKITVNKQSPKLASPNKSYKLTAKTKTLNASLKSGNGNPVSGKKITFTVNGKTYTATSNSKGVATVKVSLNKKGTYSFTVKYAGDDTFAAVTTKAKLTIK</sequence>
<dbReference type="eggNOG" id="arCOG03607">
    <property type="taxonomic scope" value="Archaea"/>
</dbReference>
<dbReference type="AlphaFoldDB" id="D3E262"/>
<dbReference type="eggNOG" id="arCOG02555">
    <property type="taxonomic scope" value="Archaea"/>
</dbReference>
<dbReference type="GO" id="GO:0008234">
    <property type="term" value="F:cysteine-type peptidase activity"/>
    <property type="evidence" value="ECO:0007669"/>
    <property type="project" value="InterPro"/>
</dbReference>
<dbReference type="EMBL" id="CP001719">
    <property type="protein sequence ID" value="ADC46623.1"/>
    <property type="molecule type" value="Genomic_DNA"/>
</dbReference>
<feature type="domain" description="Peptidase C1A papain C-terminal" evidence="1">
    <location>
        <begin position="519"/>
        <end position="571"/>
    </location>
</feature>
<evidence type="ECO:0000313" key="4">
    <source>
        <dbReference type="Proteomes" id="UP000008680"/>
    </source>
</evidence>
<dbReference type="SMART" id="SM00710">
    <property type="entry name" value="PbH1"/>
    <property type="match status" value="6"/>
</dbReference>
<dbReference type="InterPro" id="IPR006626">
    <property type="entry name" value="PbH1"/>
</dbReference>
<accession>D3E262</accession>
<protein>
    <submittedName>
        <fullName evidence="3">Adhesin-like protein with cysteine protease domain</fullName>
    </submittedName>
</protein>
<dbReference type="GeneID" id="8770421"/>
<dbReference type="Pfam" id="PF18560">
    <property type="entry name" value="Lectin_like"/>
    <property type="match status" value="1"/>
</dbReference>
<dbReference type="RefSeq" id="WP_012955574.1">
    <property type="nucleotide sequence ID" value="NC_013790.1"/>
</dbReference>
<proteinExistence type="predicted"/>
<dbReference type="Gene3D" id="2.60.40.10">
    <property type="entry name" value="Immunoglobulins"/>
    <property type="match status" value="1"/>
</dbReference>
<dbReference type="PATRIC" id="fig|634498.28.peg.772"/>
<dbReference type="InterPro" id="IPR040528">
    <property type="entry name" value="Lectin-like"/>
</dbReference>
<name>D3E262_METRM</name>
<reference evidence="3 4" key="1">
    <citation type="journal article" date="2010" name="PLoS ONE">
        <title>The genome sequence of the rumen methanogen Methanobrevibacter ruminantium reveals new possibilities for controlling ruminant methane emissions.</title>
        <authorList>
            <person name="Leahy S.C."/>
            <person name="Kelly W.J."/>
            <person name="Altermann E."/>
            <person name="Ronimus R.S."/>
            <person name="Yeoman C.J."/>
            <person name="Pacheco D.M."/>
            <person name="Li D."/>
            <person name="Kong Z."/>
            <person name="McTavish S."/>
            <person name="Sang C."/>
            <person name="Lambie S.C."/>
            <person name="Janssen P.H."/>
            <person name="Dey D."/>
            <person name="Attwood G.T."/>
        </authorList>
    </citation>
    <scope>NUCLEOTIDE SEQUENCE [LARGE SCALE GENOMIC DNA]</scope>
    <source>
        <strain evidence="4">ATCC 35063 / DSM 1093 / JCM 13430 / OCM 146 / M1</strain>
    </source>
</reference>
<dbReference type="Gene3D" id="3.90.70.10">
    <property type="entry name" value="Cysteine proteinases"/>
    <property type="match status" value="1"/>
</dbReference>
<feature type="domain" description="Lectin-like" evidence="2">
    <location>
        <begin position="758"/>
        <end position="890"/>
    </location>
</feature>
<dbReference type="OrthoDB" id="78423at2157"/>
<dbReference type="InterPro" id="IPR008964">
    <property type="entry name" value="Invasin/intimin_cell_adhesion"/>
</dbReference>
<evidence type="ECO:0000259" key="2">
    <source>
        <dbReference type="Pfam" id="PF18560"/>
    </source>
</evidence>
<dbReference type="PANTHER" id="PTHR11319:SF35">
    <property type="entry name" value="OUTER MEMBRANE PROTEIN PMPC-RELATED"/>
    <property type="match status" value="1"/>
</dbReference>
<evidence type="ECO:0000313" key="3">
    <source>
        <dbReference type="EMBL" id="ADC46623.1"/>
    </source>
</evidence>